<proteinExistence type="predicted"/>
<dbReference type="Proteomes" id="UP001580430">
    <property type="component" value="Unassembled WGS sequence"/>
</dbReference>
<evidence type="ECO:0000313" key="1">
    <source>
        <dbReference type="EMBL" id="MFB5759631.1"/>
    </source>
</evidence>
<dbReference type="EMBL" id="JBHIRY010000003">
    <property type="protein sequence ID" value="MFB5759631.1"/>
    <property type="molecule type" value="Genomic_DNA"/>
</dbReference>
<reference evidence="1 2" key="1">
    <citation type="submission" date="2024-09" db="EMBL/GenBank/DDBJ databases">
        <title>Paenibacillus zeirhizospherea sp. nov., isolated from surface of the maize (Zea mays) roots in a horticulture field, Hungary.</title>
        <authorList>
            <person name="Marton D."/>
            <person name="Farkas M."/>
            <person name="Bedics A."/>
            <person name="Toth E."/>
            <person name="Tancsics A."/>
            <person name="Boka K."/>
            <person name="Marati G."/>
            <person name="Kriszt B."/>
            <person name="Cserhati M."/>
        </authorList>
    </citation>
    <scope>NUCLEOTIDE SEQUENCE [LARGE SCALE GENOMIC DNA]</scope>
    <source>
        <strain evidence="1 2">JCM 18446</strain>
    </source>
</reference>
<organism evidence="1 2">
    <name type="scientific">Paenibacillus medicaginis</name>
    <dbReference type="NCBI Taxonomy" id="1470560"/>
    <lineage>
        <taxon>Bacteria</taxon>
        <taxon>Bacillati</taxon>
        <taxon>Bacillota</taxon>
        <taxon>Bacilli</taxon>
        <taxon>Bacillales</taxon>
        <taxon>Paenibacillaceae</taxon>
        <taxon>Paenibacillus</taxon>
    </lineage>
</organism>
<sequence length="69" mass="7506">MSVRWMHEPESVFGPSNITGIPALPVLTLTKSKFGGWVSFICSPSDEETEVDEKINGSAMMSSLPGPFF</sequence>
<keyword evidence="2" id="KW-1185">Reference proteome</keyword>
<protein>
    <submittedName>
        <fullName evidence="1">Uncharacterized protein</fullName>
    </submittedName>
</protein>
<dbReference type="RefSeq" id="WP_375518851.1">
    <property type="nucleotide sequence ID" value="NZ_JBHIRY010000003.1"/>
</dbReference>
<name>A0ABV5BWV3_9BACL</name>
<gene>
    <name evidence="1" type="ORF">ACE5LO_04420</name>
</gene>
<comment type="caution">
    <text evidence="1">The sequence shown here is derived from an EMBL/GenBank/DDBJ whole genome shotgun (WGS) entry which is preliminary data.</text>
</comment>
<evidence type="ECO:0000313" key="2">
    <source>
        <dbReference type="Proteomes" id="UP001580430"/>
    </source>
</evidence>
<accession>A0ABV5BWV3</accession>